<reference evidence="2 3" key="1">
    <citation type="submission" date="2016-04" db="EMBL/GenBank/DDBJ databases">
        <authorList>
            <person name="Evans L.H."/>
            <person name="Alamgir A."/>
            <person name="Owens N."/>
            <person name="Weber N.D."/>
            <person name="Virtaneva K."/>
            <person name="Barbian K."/>
            <person name="Babar A."/>
            <person name="Rosenke K."/>
        </authorList>
    </citation>
    <scope>NUCLEOTIDE SEQUENCE [LARGE SCALE GENOMIC DNA]</scope>
    <source>
        <strain evidence="2 3">LMa1</strain>
    </source>
</reference>
<proteinExistence type="predicted"/>
<dbReference type="EMBL" id="LYVF01000165">
    <property type="protein sequence ID" value="OAT81280.1"/>
    <property type="molecule type" value="Genomic_DNA"/>
</dbReference>
<feature type="transmembrane region" description="Helical" evidence="1">
    <location>
        <begin position="26"/>
        <end position="52"/>
    </location>
</feature>
<feature type="transmembrane region" description="Helical" evidence="1">
    <location>
        <begin position="59"/>
        <end position="80"/>
    </location>
</feature>
<keyword evidence="3" id="KW-1185">Reference proteome</keyword>
<feature type="transmembrane region" description="Helical" evidence="1">
    <location>
        <begin position="119"/>
        <end position="137"/>
    </location>
</feature>
<feature type="transmembrane region" description="Helical" evidence="1">
    <location>
        <begin position="86"/>
        <end position="107"/>
    </location>
</feature>
<dbReference type="RefSeq" id="WP_066668815.1">
    <property type="nucleotide sequence ID" value="NZ_LYVF01000165.1"/>
</dbReference>
<dbReference type="AlphaFoldDB" id="A0A1B7LDW0"/>
<evidence type="ECO:0000313" key="2">
    <source>
        <dbReference type="EMBL" id="OAT81280.1"/>
    </source>
</evidence>
<dbReference type="Proteomes" id="UP000078532">
    <property type="component" value="Unassembled WGS sequence"/>
</dbReference>
<sequence>MGWIIFCALSWGIALAAVPRRHWRTLWPAGLIALATIYAIDSTLISLGAYVYSPHGPAAAGIPVLYLLSGFANGITLTSFNPRRHIYRLPYVMLVAGVFLLAEWVMIRVGYFCYLRWSYWRSFLLDLAGFAFVLWLAEALGVQRGGAPFPERI</sequence>
<dbReference type="OrthoDB" id="1809010at2"/>
<evidence type="ECO:0008006" key="4">
    <source>
        <dbReference type="Google" id="ProtNLM"/>
    </source>
</evidence>
<comment type="caution">
    <text evidence="2">The sequence shown here is derived from an EMBL/GenBank/DDBJ whole genome shotgun (WGS) entry which is preliminary data.</text>
</comment>
<name>A0A1B7LDW0_9FIRM</name>
<keyword evidence="1" id="KW-0812">Transmembrane</keyword>
<keyword evidence="1" id="KW-0472">Membrane</keyword>
<protein>
    <recommendedName>
        <fullName evidence="4">Histidine kinase</fullName>
    </recommendedName>
</protein>
<accession>A0A1B7LDW0</accession>
<evidence type="ECO:0000256" key="1">
    <source>
        <dbReference type="SAM" id="Phobius"/>
    </source>
</evidence>
<gene>
    <name evidence="2" type="ORF">A6M21_00340</name>
</gene>
<evidence type="ECO:0000313" key="3">
    <source>
        <dbReference type="Proteomes" id="UP000078532"/>
    </source>
</evidence>
<keyword evidence="1" id="KW-1133">Transmembrane helix</keyword>
<organism evidence="2 3">
    <name type="scientific">Desulfotomaculum copahuensis</name>
    <dbReference type="NCBI Taxonomy" id="1838280"/>
    <lineage>
        <taxon>Bacteria</taxon>
        <taxon>Bacillati</taxon>
        <taxon>Bacillota</taxon>
        <taxon>Clostridia</taxon>
        <taxon>Eubacteriales</taxon>
        <taxon>Desulfotomaculaceae</taxon>
        <taxon>Desulfotomaculum</taxon>
    </lineage>
</organism>